<evidence type="ECO:0000256" key="1">
    <source>
        <dbReference type="ARBA" id="ARBA00022679"/>
    </source>
</evidence>
<dbReference type="PANTHER" id="PTHR43420">
    <property type="entry name" value="ACETYLTRANSFERASE"/>
    <property type="match status" value="1"/>
</dbReference>
<keyword evidence="2" id="KW-0012">Acyltransferase</keyword>
<reference evidence="4 5" key="1">
    <citation type="submission" date="2017-02" db="EMBL/GenBank/DDBJ databases">
        <title>Draft genome of Acidibacillus ferrooxidans Huett2.</title>
        <authorList>
            <person name="Schopf S."/>
        </authorList>
    </citation>
    <scope>NUCLEOTIDE SEQUENCE [LARGE SCALE GENOMIC DNA]</scope>
    <source>
        <strain evidence="4 5">Huett2</strain>
    </source>
</reference>
<evidence type="ECO:0000313" key="4">
    <source>
        <dbReference type="EMBL" id="OPG15152.1"/>
    </source>
</evidence>
<dbReference type="PROSITE" id="PS51186">
    <property type="entry name" value="GNAT"/>
    <property type="match status" value="2"/>
</dbReference>
<evidence type="ECO:0000259" key="3">
    <source>
        <dbReference type="PROSITE" id="PS51186"/>
    </source>
</evidence>
<dbReference type="Gene3D" id="3.40.630.30">
    <property type="match status" value="1"/>
</dbReference>
<dbReference type="Proteomes" id="UP000190229">
    <property type="component" value="Unassembled WGS sequence"/>
</dbReference>
<dbReference type="InterPro" id="IPR016181">
    <property type="entry name" value="Acyl_CoA_acyltransferase"/>
</dbReference>
<proteinExistence type="predicted"/>
<keyword evidence="1" id="KW-0808">Transferase</keyword>
<dbReference type="EMBL" id="MWPS01000043">
    <property type="protein sequence ID" value="OPG15152.1"/>
    <property type="molecule type" value="Genomic_DNA"/>
</dbReference>
<dbReference type="GO" id="GO:0016747">
    <property type="term" value="F:acyltransferase activity, transferring groups other than amino-acyl groups"/>
    <property type="evidence" value="ECO:0007669"/>
    <property type="project" value="InterPro"/>
</dbReference>
<dbReference type="Pfam" id="PF00583">
    <property type="entry name" value="Acetyltransf_1"/>
    <property type="match status" value="2"/>
</dbReference>
<name>A0A1V4EQH8_9BACL</name>
<evidence type="ECO:0000313" key="5">
    <source>
        <dbReference type="Proteomes" id="UP000190229"/>
    </source>
</evidence>
<sequence>MVVEPGLSEDAYASVRDLAKRCQEHDGLTLKLNETFLRTRPAYEVNDLLYYAGDRLVGYLGLHQFQMHEVELTGMVDPAYRRRGIFSALVAEARQEIDDRGASVLIFISPQESNSGKCCLQSLGASYSFSEYHMLWDGRTRKATASNVTLRAAEREEDLHRVALMTAECFEMEEGDVHSSITEARLPGMKRYLIEMGEEAIGTIAVNEIDQREAFLFGFCVLEAFRGKGWGRAALTAMIGMLSERGFSSIALEVAAENRHALSLYEGCGFSILRANDYFKQSLE</sequence>
<dbReference type="PANTHER" id="PTHR43420:SF12">
    <property type="entry name" value="N-ACETYLTRANSFERASE DOMAIN-CONTAINING PROTEIN"/>
    <property type="match status" value="1"/>
</dbReference>
<feature type="domain" description="N-acetyltransferase" evidence="3">
    <location>
        <begin position="148"/>
        <end position="284"/>
    </location>
</feature>
<dbReference type="InterPro" id="IPR000182">
    <property type="entry name" value="GNAT_dom"/>
</dbReference>
<feature type="domain" description="N-acetyltransferase" evidence="3">
    <location>
        <begin position="2"/>
        <end position="142"/>
    </location>
</feature>
<dbReference type="AlphaFoldDB" id="A0A1V4EQH8"/>
<dbReference type="CDD" id="cd04301">
    <property type="entry name" value="NAT_SF"/>
    <property type="match status" value="2"/>
</dbReference>
<dbReference type="SUPFAM" id="SSF55729">
    <property type="entry name" value="Acyl-CoA N-acyltransferases (Nat)"/>
    <property type="match status" value="2"/>
</dbReference>
<dbReference type="InterPro" id="IPR050680">
    <property type="entry name" value="YpeA/RimI_acetyltransf"/>
</dbReference>
<protein>
    <recommendedName>
        <fullName evidence="3">N-acetyltransferase domain-containing protein</fullName>
    </recommendedName>
</protein>
<gene>
    <name evidence="4" type="ORF">B2M26_13450</name>
</gene>
<accession>A0A1V4EQH8</accession>
<organism evidence="4 5">
    <name type="scientific">Ferroacidibacillus organovorans</name>
    <dbReference type="NCBI Taxonomy" id="1765683"/>
    <lineage>
        <taxon>Bacteria</taxon>
        <taxon>Bacillati</taxon>
        <taxon>Bacillota</taxon>
        <taxon>Bacilli</taxon>
        <taxon>Bacillales</taxon>
        <taxon>Alicyclobacillaceae</taxon>
        <taxon>Ferroacidibacillus</taxon>
    </lineage>
</organism>
<comment type="caution">
    <text evidence="4">The sequence shown here is derived from an EMBL/GenBank/DDBJ whole genome shotgun (WGS) entry which is preliminary data.</text>
</comment>
<keyword evidence="5" id="KW-1185">Reference proteome</keyword>
<evidence type="ECO:0000256" key="2">
    <source>
        <dbReference type="ARBA" id="ARBA00023315"/>
    </source>
</evidence>